<accession>A0A8I6TI30</accession>
<dbReference type="AlphaFoldDB" id="A0A8I6TI30"/>
<proteinExistence type="predicted"/>
<dbReference type="RefSeq" id="XP_014262347.1">
    <property type="nucleotide sequence ID" value="XM_014406861.1"/>
</dbReference>
<dbReference type="EnsemblMetazoa" id="XM_014406861.1">
    <property type="protein sequence ID" value="XP_014262347.1"/>
    <property type="gene ID" value="LOC106674243"/>
</dbReference>
<evidence type="ECO:0000313" key="2">
    <source>
        <dbReference type="Proteomes" id="UP000494040"/>
    </source>
</evidence>
<organism evidence="1 2">
    <name type="scientific">Cimex lectularius</name>
    <name type="common">Bed bug</name>
    <name type="synonym">Acanthia lectularia</name>
    <dbReference type="NCBI Taxonomy" id="79782"/>
    <lineage>
        <taxon>Eukaryota</taxon>
        <taxon>Metazoa</taxon>
        <taxon>Ecdysozoa</taxon>
        <taxon>Arthropoda</taxon>
        <taxon>Hexapoda</taxon>
        <taxon>Insecta</taxon>
        <taxon>Pterygota</taxon>
        <taxon>Neoptera</taxon>
        <taxon>Paraneoptera</taxon>
        <taxon>Hemiptera</taxon>
        <taxon>Heteroptera</taxon>
        <taxon>Panheteroptera</taxon>
        <taxon>Cimicomorpha</taxon>
        <taxon>Cimicidae</taxon>
        <taxon>Cimex</taxon>
    </lineage>
</organism>
<evidence type="ECO:0000313" key="1">
    <source>
        <dbReference type="EnsemblMetazoa" id="XP_014262347.1"/>
    </source>
</evidence>
<dbReference type="KEGG" id="clec:106674243"/>
<name>A0A8I6TI30_CIMLE</name>
<sequence>MDTLEGDLKELRALRKTAYLSQDSKSVSYDARPLVKKERIQTYKNRRTSRYELKPTFGPTKFVYEEPQSYPMFSEDTYKLLRYGAMILDVLALLHVIPAPFDHPCQPFPYPSLPKPNQLRYKIVEPDDPPSLKS</sequence>
<protein>
    <submittedName>
        <fullName evidence="1">Uncharacterized protein</fullName>
    </submittedName>
</protein>
<dbReference type="Proteomes" id="UP000494040">
    <property type="component" value="Unassembled WGS sequence"/>
</dbReference>
<reference evidence="1" key="1">
    <citation type="submission" date="2022-01" db="UniProtKB">
        <authorList>
            <consortium name="EnsemblMetazoa"/>
        </authorList>
    </citation>
    <scope>IDENTIFICATION</scope>
</reference>
<keyword evidence="2" id="KW-1185">Reference proteome</keyword>
<dbReference type="GeneID" id="106674243"/>